<evidence type="ECO:0000256" key="9">
    <source>
        <dbReference type="ARBA" id="ARBA00023242"/>
    </source>
</evidence>
<comment type="subcellular location">
    <subcellularLocation>
        <location evidence="1 10">Nucleus</location>
        <location evidence="1 10">Nuclear pore complex</location>
    </subcellularLocation>
</comment>
<reference evidence="11" key="1">
    <citation type="submission" date="2021-04" db="EMBL/GenBank/DDBJ databases">
        <authorList>
            <consortium name="Wellcome Sanger Institute Data Sharing"/>
        </authorList>
    </citation>
    <scope>NUCLEOTIDE SEQUENCE [LARGE SCALE GENOMIC DNA]</scope>
</reference>
<name>A0A665VIH4_ECHNA</name>
<keyword evidence="4 10" id="KW-0813">Transport</keyword>
<keyword evidence="6 10" id="KW-0653">Protein transport</keyword>
<gene>
    <name evidence="11" type="primary">nup85</name>
</gene>
<reference evidence="11" key="2">
    <citation type="submission" date="2025-08" db="UniProtKB">
        <authorList>
            <consortium name="Ensembl"/>
        </authorList>
    </citation>
    <scope>IDENTIFICATION</scope>
</reference>
<organism evidence="11 12">
    <name type="scientific">Echeneis naucrates</name>
    <name type="common">Live sharksucker</name>
    <dbReference type="NCBI Taxonomy" id="173247"/>
    <lineage>
        <taxon>Eukaryota</taxon>
        <taxon>Metazoa</taxon>
        <taxon>Chordata</taxon>
        <taxon>Craniata</taxon>
        <taxon>Vertebrata</taxon>
        <taxon>Euteleostomi</taxon>
        <taxon>Actinopterygii</taxon>
        <taxon>Neopterygii</taxon>
        <taxon>Teleostei</taxon>
        <taxon>Neoteleostei</taxon>
        <taxon>Acanthomorphata</taxon>
        <taxon>Carangaria</taxon>
        <taxon>Carangiformes</taxon>
        <taxon>Echeneidae</taxon>
        <taxon>Echeneis</taxon>
    </lineage>
</organism>
<keyword evidence="8 10" id="KW-0906">Nuclear pore complex</keyword>
<sequence length="624" mass="72069">MEEVDVEPAITNIPAASGGKHLGFAWGPGDILVYETLYKASGSGSSFIHEVRKDEDIYSPILRKLFNESHHIFVGLQTIREDLPSKNKKSQFVSISKNYRSVIRACMEELQQVVSILLAIELIWNLCEVLFIDAAPAGSLLLHLLDWVRLHKADVDEKAREVLQSESPAEHPDYCDVVVSYVLQGRLEEARQMLVKQATLQPAARNMYKLMDTLLSKMPFYNPGGTQTLTDFDVKWRLWHEEVDRCLQDNSFASNRHLELICKILVGDEDTLLEHKELLSTWYHFLVTRLLFCHPTVKPTELHYYAQSCMTMFLDSRSVPEPLDNILLAAFEFDIHQVIKDCSIALNNWWFVAHLTDLLDHCKLLQSHNLHFGSNLREFLLLEYASGLFTHHSLWQLAVDYFDHCPEFGRVYLELQIEHVPLDTERKALKVLRICEQRQMSEQVRSICKIMAMRALRNNRLGSALSWSIRAKDAAFATLISERFLQDYCARGTFSDLDLIDNLGPAMLLSDRLTFLGKYREFHKLYGEKRFREAAKLLLSLMTAKIAPRSFWMTLLTDALPLLEQKEVSPHQRFSRLWKNLYHCNHKINTSQEEDMEQTKVELLRLALARNLAMAIVKEGTMET</sequence>
<dbReference type="GO" id="GO:0031080">
    <property type="term" value="C:nuclear pore outer ring"/>
    <property type="evidence" value="ECO:0007669"/>
    <property type="project" value="TreeGrafter"/>
</dbReference>
<keyword evidence="10" id="KW-0472">Membrane</keyword>
<evidence type="ECO:0000256" key="8">
    <source>
        <dbReference type="ARBA" id="ARBA00023132"/>
    </source>
</evidence>
<evidence type="ECO:0000256" key="5">
    <source>
        <dbReference type="ARBA" id="ARBA00022816"/>
    </source>
</evidence>
<dbReference type="Pfam" id="PF07575">
    <property type="entry name" value="Nucleopor_Nup85"/>
    <property type="match status" value="1"/>
</dbReference>
<evidence type="ECO:0000256" key="6">
    <source>
        <dbReference type="ARBA" id="ARBA00022927"/>
    </source>
</evidence>
<accession>A0A665VIH4</accession>
<evidence type="ECO:0000256" key="1">
    <source>
        <dbReference type="ARBA" id="ARBA00004567"/>
    </source>
</evidence>
<dbReference type="AlphaFoldDB" id="A0A665VIH4"/>
<protein>
    <recommendedName>
        <fullName evidence="3 10">Nuclear pore complex protein Nup85</fullName>
    </recommendedName>
</protein>
<dbReference type="GO" id="GO:0045893">
    <property type="term" value="P:positive regulation of DNA-templated transcription"/>
    <property type="evidence" value="ECO:0007669"/>
    <property type="project" value="TreeGrafter"/>
</dbReference>
<evidence type="ECO:0000256" key="10">
    <source>
        <dbReference type="RuleBase" id="RU365073"/>
    </source>
</evidence>
<evidence type="ECO:0000256" key="2">
    <source>
        <dbReference type="ARBA" id="ARBA00005573"/>
    </source>
</evidence>
<evidence type="ECO:0000313" key="12">
    <source>
        <dbReference type="Proteomes" id="UP000472264"/>
    </source>
</evidence>
<dbReference type="GO" id="GO:0006406">
    <property type="term" value="P:mRNA export from nucleus"/>
    <property type="evidence" value="ECO:0007669"/>
    <property type="project" value="TreeGrafter"/>
</dbReference>
<keyword evidence="7 10" id="KW-0811">Translocation</keyword>
<evidence type="ECO:0000256" key="3">
    <source>
        <dbReference type="ARBA" id="ARBA00017729"/>
    </source>
</evidence>
<comment type="function">
    <text evidence="10">Functions as a component of the nuclear pore complex (NPC).</text>
</comment>
<dbReference type="PANTHER" id="PTHR13373">
    <property type="entry name" value="FROUNT PROTEIN-RELATED"/>
    <property type="match status" value="1"/>
</dbReference>
<comment type="subunit">
    <text evidence="10">Component of the nuclear pore complex (NPC).</text>
</comment>
<dbReference type="Ensembl" id="ENSENLT00000031965.1">
    <property type="protein sequence ID" value="ENSENLP00000031062.1"/>
    <property type="gene ID" value="ENSENLG00000013142.1"/>
</dbReference>
<dbReference type="PANTHER" id="PTHR13373:SF21">
    <property type="entry name" value="NUCLEAR PORE COMPLEX PROTEIN NUP85"/>
    <property type="match status" value="1"/>
</dbReference>
<dbReference type="GO" id="GO:0006606">
    <property type="term" value="P:protein import into nucleus"/>
    <property type="evidence" value="ECO:0007669"/>
    <property type="project" value="TreeGrafter"/>
</dbReference>
<comment type="similarity">
    <text evidence="2 10">Belongs to the nucleoporin Nup85 family.</text>
</comment>
<dbReference type="GO" id="GO:0017056">
    <property type="term" value="F:structural constituent of nuclear pore"/>
    <property type="evidence" value="ECO:0007669"/>
    <property type="project" value="TreeGrafter"/>
</dbReference>
<proteinExistence type="inferred from homology"/>
<keyword evidence="5 10" id="KW-0509">mRNA transport</keyword>
<evidence type="ECO:0000313" key="11">
    <source>
        <dbReference type="Ensembl" id="ENSENLP00000031062.1"/>
    </source>
</evidence>
<dbReference type="InterPro" id="IPR011502">
    <property type="entry name" value="Nucleoporin_Nup85"/>
</dbReference>
<evidence type="ECO:0000256" key="4">
    <source>
        <dbReference type="ARBA" id="ARBA00022448"/>
    </source>
</evidence>
<reference evidence="11" key="3">
    <citation type="submission" date="2025-09" db="UniProtKB">
        <authorList>
            <consortium name="Ensembl"/>
        </authorList>
    </citation>
    <scope>IDENTIFICATION</scope>
</reference>
<keyword evidence="12" id="KW-1185">Reference proteome</keyword>
<dbReference type="Proteomes" id="UP000472264">
    <property type="component" value="Chromosome 8"/>
</dbReference>
<keyword evidence="9 10" id="KW-0539">Nucleus</keyword>
<dbReference type="GO" id="GO:0031965">
    <property type="term" value="C:nuclear membrane"/>
    <property type="evidence" value="ECO:0007669"/>
    <property type="project" value="UniProtKB-UniRule"/>
</dbReference>
<evidence type="ECO:0000256" key="7">
    <source>
        <dbReference type="ARBA" id="ARBA00023010"/>
    </source>
</evidence>